<dbReference type="GeneID" id="9523965"/>
<accession>D4AMK1</accession>
<evidence type="ECO:0000256" key="2">
    <source>
        <dbReference type="PROSITE-ProRule" id="PRU00176"/>
    </source>
</evidence>
<evidence type="ECO:0000313" key="6">
    <source>
        <dbReference type="Proteomes" id="UP000008866"/>
    </source>
</evidence>
<proteinExistence type="predicted"/>
<keyword evidence="3" id="KW-0812">Transmembrane</keyword>
<dbReference type="GO" id="GO:0005737">
    <property type="term" value="C:cytoplasm"/>
    <property type="evidence" value="ECO:0007669"/>
    <property type="project" value="TreeGrafter"/>
</dbReference>
<organism evidence="5 6">
    <name type="scientific">Arthroderma benhamiae (strain ATCC MYA-4681 / CBS 112371)</name>
    <name type="common">Trichophyton mentagrophytes</name>
    <dbReference type="NCBI Taxonomy" id="663331"/>
    <lineage>
        <taxon>Eukaryota</taxon>
        <taxon>Fungi</taxon>
        <taxon>Dikarya</taxon>
        <taxon>Ascomycota</taxon>
        <taxon>Pezizomycotina</taxon>
        <taxon>Eurotiomycetes</taxon>
        <taxon>Eurotiomycetidae</taxon>
        <taxon>Onygenales</taxon>
        <taxon>Arthrodermataceae</taxon>
        <taxon>Trichophyton</taxon>
    </lineage>
</organism>
<feature type="transmembrane region" description="Helical" evidence="3">
    <location>
        <begin position="146"/>
        <end position="163"/>
    </location>
</feature>
<gene>
    <name evidence="5" type="ORF">ARB_05454</name>
</gene>
<name>D4AMK1_ARTBC</name>
<dbReference type="KEGG" id="abe:ARB_05454"/>
<evidence type="ECO:0000259" key="4">
    <source>
        <dbReference type="PROSITE" id="PS50102"/>
    </source>
</evidence>
<keyword evidence="1 2" id="KW-0694">RNA-binding</keyword>
<evidence type="ECO:0000256" key="3">
    <source>
        <dbReference type="SAM" id="Phobius"/>
    </source>
</evidence>
<dbReference type="GO" id="GO:0005634">
    <property type="term" value="C:nucleus"/>
    <property type="evidence" value="ECO:0007669"/>
    <property type="project" value="TreeGrafter"/>
</dbReference>
<dbReference type="SUPFAM" id="SSF54928">
    <property type="entry name" value="RNA-binding domain, RBD"/>
    <property type="match status" value="1"/>
</dbReference>
<dbReference type="PANTHER" id="PTHR23003:SF51">
    <property type="entry name" value="SERINE-ARGININE PROTEIN 55"/>
    <property type="match status" value="1"/>
</dbReference>
<dbReference type="GO" id="GO:0003729">
    <property type="term" value="F:mRNA binding"/>
    <property type="evidence" value="ECO:0007669"/>
    <property type="project" value="TreeGrafter"/>
</dbReference>
<dbReference type="Pfam" id="PF00076">
    <property type="entry name" value="RRM_1"/>
    <property type="match status" value="1"/>
</dbReference>
<dbReference type="RefSeq" id="XP_003016057.1">
    <property type="nucleotide sequence ID" value="XM_003016011.1"/>
</dbReference>
<reference evidence="6" key="1">
    <citation type="journal article" date="2011" name="Genome Biol.">
        <title>Comparative and functional genomics provide insights into the pathogenicity of dermatophytic fungi.</title>
        <authorList>
            <person name="Burmester A."/>
            <person name="Shelest E."/>
            <person name="Gloeckner G."/>
            <person name="Heddergott C."/>
            <person name="Schindler S."/>
            <person name="Staib P."/>
            <person name="Heidel A."/>
            <person name="Felder M."/>
            <person name="Petzold A."/>
            <person name="Szafranski K."/>
            <person name="Feuermann M."/>
            <person name="Pedruzzi I."/>
            <person name="Priebe S."/>
            <person name="Groth M."/>
            <person name="Winkler R."/>
            <person name="Li W."/>
            <person name="Kniemeyer O."/>
            <person name="Schroeckh V."/>
            <person name="Hertweck C."/>
            <person name="Hube B."/>
            <person name="White T.C."/>
            <person name="Platzer M."/>
            <person name="Guthke R."/>
            <person name="Heitman J."/>
            <person name="Woestemeyer J."/>
            <person name="Zipfel P.F."/>
            <person name="Monod M."/>
            <person name="Brakhage A.A."/>
        </authorList>
    </citation>
    <scope>NUCLEOTIDE SEQUENCE [LARGE SCALE GENOMIC DNA]</scope>
    <source>
        <strain evidence="6">ATCC MYA-4681 / CBS 112371</strain>
    </source>
</reference>
<dbReference type="Gene3D" id="3.30.70.330">
    <property type="match status" value="1"/>
</dbReference>
<protein>
    <recommendedName>
        <fullName evidence="4">RRM domain-containing protein</fullName>
    </recommendedName>
</protein>
<evidence type="ECO:0000313" key="5">
    <source>
        <dbReference type="EMBL" id="EFE35412.1"/>
    </source>
</evidence>
<dbReference type="InterPro" id="IPR000504">
    <property type="entry name" value="RRM_dom"/>
</dbReference>
<dbReference type="InterPro" id="IPR012677">
    <property type="entry name" value="Nucleotide-bd_a/b_plait_sf"/>
</dbReference>
<dbReference type="STRING" id="663331.D4AMK1"/>
<dbReference type="Proteomes" id="UP000008866">
    <property type="component" value="Unassembled WGS sequence"/>
</dbReference>
<dbReference type="EMBL" id="ABSU01000003">
    <property type="protein sequence ID" value="EFE35412.1"/>
    <property type="molecule type" value="Genomic_DNA"/>
</dbReference>
<keyword evidence="6" id="KW-1185">Reference proteome</keyword>
<dbReference type="AlphaFoldDB" id="D4AMK1"/>
<dbReference type="InterPro" id="IPR050374">
    <property type="entry name" value="RRT5_SRSF_SR"/>
</dbReference>
<evidence type="ECO:0000256" key="1">
    <source>
        <dbReference type="ARBA" id="ARBA00022884"/>
    </source>
</evidence>
<dbReference type="eggNOG" id="KOG0106">
    <property type="taxonomic scope" value="Eukaryota"/>
</dbReference>
<dbReference type="InterPro" id="IPR035979">
    <property type="entry name" value="RBD_domain_sf"/>
</dbReference>
<feature type="domain" description="RRM" evidence="4">
    <location>
        <begin position="78"/>
        <end position="208"/>
    </location>
</feature>
<dbReference type="PROSITE" id="PS50102">
    <property type="entry name" value="RRM"/>
    <property type="match status" value="1"/>
</dbReference>
<keyword evidence="3" id="KW-0472">Membrane</keyword>
<comment type="caution">
    <text evidence="5">The sequence shown here is derived from an EMBL/GenBank/DDBJ whole genome shotgun (WGS) entry which is preliminary data.</text>
</comment>
<keyword evidence="3" id="KW-1133">Transmembrane helix</keyword>
<dbReference type="PANTHER" id="PTHR23003">
    <property type="entry name" value="RNA RECOGNITION MOTIF RRM DOMAIN CONTAINING PROTEIN"/>
    <property type="match status" value="1"/>
</dbReference>
<sequence length="286" mass="32235">MDSEEEGEHGEYQYINKVTPTWNGGNNIQREKGPCHIPSILLNDTAVSPLYALSWFTTSEIIINLLRILVAYTADSKGHLFCLDILPPVNKQDIEEHFGSHGTGKITEIKLMQGFGFIEYEDAMDAKDVVPGEDTSMVAFTFPGSFRFLFFPLCLCLLFFFHYSCFTFNPWNDAVLILESVFVLVSCSPAFHGTDFKGERLTVQFARGPRRREPFPGPPERSAAPRPRRTIYRMQITGLPETSWQLSPVFFVELVLDSSPSLLVDSSHFQSGEMARSGFNLQSQIG</sequence>
<dbReference type="HOGENOM" id="CLU_973103_0_0_1"/>